<evidence type="ECO:0000313" key="1">
    <source>
        <dbReference type="EMBL" id="CDW29953.1"/>
    </source>
</evidence>
<proteinExistence type="predicted"/>
<accession>A0A0K2TV90</accession>
<protein>
    <submittedName>
        <fullName evidence="1">Uncharacterized protein</fullName>
    </submittedName>
</protein>
<reference evidence="1" key="1">
    <citation type="submission" date="2014-05" db="EMBL/GenBank/DDBJ databases">
        <authorList>
            <person name="Chronopoulou M."/>
        </authorList>
    </citation>
    <scope>NUCLEOTIDE SEQUENCE</scope>
    <source>
        <tissue evidence="1">Whole organism</tissue>
    </source>
</reference>
<sequence length="98" mass="11222">MSIAISFLKMTSLGHHHGLNPGVEGQGRLPHKVLTMSPTAFRDPHCGERLHKLSSQWHPIVQGVQVQRTHIFHSQKLTRYFLHQSSRQRKLGRLIDLS</sequence>
<dbReference type="AlphaFoldDB" id="A0A0K2TV90"/>
<organism evidence="1">
    <name type="scientific">Lepeophtheirus salmonis</name>
    <name type="common">Salmon louse</name>
    <name type="synonym">Caligus salmonis</name>
    <dbReference type="NCBI Taxonomy" id="72036"/>
    <lineage>
        <taxon>Eukaryota</taxon>
        <taxon>Metazoa</taxon>
        <taxon>Ecdysozoa</taxon>
        <taxon>Arthropoda</taxon>
        <taxon>Crustacea</taxon>
        <taxon>Multicrustacea</taxon>
        <taxon>Hexanauplia</taxon>
        <taxon>Copepoda</taxon>
        <taxon>Siphonostomatoida</taxon>
        <taxon>Caligidae</taxon>
        <taxon>Lepeophtheirus</taxon>
    </lineage>
</organism>
<dbReference type="EMBL" id="HACA01012592">
    <property type="protein sequence ID" value="CDW29953.1"/>
    <property type="molecule type" value="Transcribed_RNA"/>
</dbReference>
<name>A0A0K2TV90_LEPSM</name>